<dbReference type="EMBL" id="CAJNRE010015736">
    <property type="protein sequence ID" value="CAF2140489.1"/>
    <property type="molecule type" value="Genomic_DNA"/>
</dbReference>
<dbReference type="Proteomes" id="UP000663824">
    <property type="component" value="Unassembled WGS sequence"/>
</dbReference>
<evidence type="ECO:0000313" key="2">
    <source>
        <dbReference type="EMBL" id="CAF1638698.1"/>
    </source>
</evidence>
<dbReference type="EMBL" id="CAJNOW010015092">
    <property type="protein sequence ID" value="CAF1638698.1"/>
    <property type="molecule type" value="Genomic_DNA"/>
</dbReference>
<name>A0A816DVC9_9BILA</name>
<comment type="caution">
    <text evidence="2">The sequence shown here is derived from an EMBL/GenBank/DDBJ whole genome shotgun (WGS) entry which is preliminary data.</text>
</comment>
<dbReference type="AlphaFoldDB" id="A0A816DVC9"/>
<gene>
    <name evidence="1" type="ORF">CJN711_LOCUS16876</name>
    <name evidence="2" type="ORF">KQP761_LOCUS27634</name>
    <name evidence="3" type="ORF">MBJ925_LOCUS29414</name>
    <name evidence="4" type="ORF">XDN619_LOCUS35518</name>
</gene>
<dbReference type="EMBL" id="CAJNOV010007831">
    <property type="protein sequence ID" value="CAF1299928.1"/>
    <property type="molecule type" value="Genomic_DNA"/>
</dbReference>
<reference evidence="2" key="1">
    <citation type="submission" date="2021-02" db="EMBL/GenBank/DDBJ databases">
        <authorList>
            <person name="Nowell W R."/>
        </authorList>
    </citation>
    <scope>NUCLEOTIDE SEQUENCE</scope>
</reference>
<dbReference type="Proteomes" id="UP000663887">
    <property type="component" value="Unassembled WGS sequence"/>
</dbReference>
<proteinExistence type="predicted"/>
<dbReference type="Proteomes" id="UP000663855">
    <property type="component" value="Unassembled WGS sequence"/>
</dbReference>
<organism evidence="2 5">
    <name type="scientific">Rotaria magnacalcarata</name>
    <dbReference type="NCBI Taxonomy" id="392030"/>
    <lineage>
        <taxon>Eukaryota</taxon>
        <taxon>Metazoa</taxon>
        <taxon>Spiralia</taxon>
        <taxon>Gnathifera</taxon>
        <taxon>Rotifera</taxon>
        <taxon>Eurotatoria</taxon>
        <taxon>Bdelloidea</taxon>
        <taxon>Philodinida</taxon>
        <taxon>Philodinidae</taxon>
        <taxon>Rotaria</taxon>
    </lineage>
</organism>
<accession>A0A816DVC9</accession>
<dbReference type="OrthoDB" id="9988198at2759"/>
<evidence type="ECO:0000313" key="3">
    <source>
        <dbReference type="EMBL" id="CAF2140489.1"/>
    </source>
</evidence>
<evidence type="ECO:0000313" key="5">
    <source>
        <dbReference type="Proteomes" id="UP000663834"/>
    </source>
</evidence>
<protein>
    <submittedName>
        <fullName evidence="2">Uncharacterized protein</fullName>
    </submittedName>
</protein>
<dbReference type="EMBL" id="CAJNRG010018244">
    <property type="protein sequence ID" value="CAF2253470.1"/>
    <property type="molecule type" value="Genomic_DNA"/>
</dbReference>
<dbReference type="Proteomes" id="UP000663834">
    <property type="component" value="Unassembled WGS sequence"/>
</dbReference>
<sequence length="142" mass="16140">MAQPIEESFLDQLLRTRYPLAYYLSRQQQFVKFYSITQTIAAPTPEPSVVVINKRKVPLPPPACFNVPDTLDFNGTAHEPDDEMDHSNNNRTNESICDLTSKINSSIIKRTSAIHLEFSPYEQNSPLNTAIQKGLNIINKYN</sequence>
<evidence type="ECO:0000313" key="1">
    <source>
        <dbReference type="EMBL" id="CAF1299928.1"/>
    </source>
</evidence>
<evidence type="ECO:0000313" key="4">
    <source>
        <dbReference type="EMBL" id="CAF2253470.1"/>
    </source>
</evidence>